<feature type="region of interest" description="Disordered" evidence="1">
    <location>
        <begin position="82"/>
        <end position="111"/>
    </location>
</feature>
<dbReference type="Proteomes" id="UP000237000">
    <property type="component" value="Unassembled WGS sequence"/>
</dbReference>
<dbReference type="InParanoid" id="A0A2P5FTD2"/>
<sequence>LCQTQFREALFHDLEKPIGFAEEQSLVDGDNGSLGRVFTGCSRLDYDSDEEIFVEFVHNLLPLVENFSCSLFQCFRNRKDRHGFGDRNEFNLPPKNDSKAGSSAPSYGPEKVFSHGGSVKNFSVNIDDFSIEDVVDA</sequence>
<evidence type="ECO:0000313" key="2">
    <source>
        <dbReference type="EMBL" id="POO01058.1"/>
    </source>
</evidence>
<evidence type="ECO:0000256" key="1">
    <source>
        <dbReference type="SAM" id="MobiDB-lite"/>
    </source>
</evidence>
<dbReference type="EMBL" id="JXTC01000010">
    <property type="protein sequence ID" value="POO01058.1"/>
    <property type="molecule type" value="Genomic_DNA"/>
</dbReference>
<dbReference type="OrthoDB" id="10274773at2759"/>
<protein>
    <submittedName>
        <fullName evidence="2">Uncharacterized protein</fullName>
    </submittedName>
</protein>
<name>A0A2P5FTD2_TREOI</name>
<proteinExistence type="predicted"/>
<accession>A0A2P5FTD2</accession>
<comment type="caution">
    <text evidence="2">The sequence shown here is derived from an EMBL/GenBank/DDBJ whole genome shotgun (WGS) entry which is preliminary data.</text>
</comment>
<dbReference type="AlphaFoldDB" id="A0A2P5FTD2"/>
<reference evidence="3" key="1">
    <citation type="submission" date="2016-06" db="EMBL/GenBank/DDBJ databases">
        <title>Parallel loss of symbiosis genes in relatives of nitrogen-fixing non-legume Parasponia.</title>
        <authorList>
            <person name="Van Velzen R."/>
            <person name="Holmer R."/>
            <person name="Bu F."/>
            <person name="Rutten L."/>
            <person name="Van Zeijl A."/>
            <person name="Liu W."/>
            <person name="Santuari L."/>
            <person name="Cao Q."/>
            <person name="Sharma T."/>
            <person name="Shen D."/>
            <person name="Roswanjaya Y."/>
            <person name="Wardhani T."/>
            <person name="Kalhor M.S."/>
            <person name="Jansen J."/>
            <person name="Van den Hoogen J."/>
            <person name="Gungor B."/>
            <person name="Hartog M."/>
            <person name="Hontelez J."/>
            <person name="Verver J."/>
            <person name="Yang W.-C."/>
            <person name="Schijlen E."/>
            <person name="Repin R."/>
            <person name="Schilthuizen M."/>
            <person name="Schranz E."/>
            <person name="Heidstra R."/>
            <person name="Miyata K."/>
            <person name="Fedorova E."/>
            <person name="Kohlen W."/>
            <person name="Bisseling T."/>
            <person name="Smit S."/>
            <person name="Geurts R."/>
        </authorList>
    </citation>
    <scope>NUCLEOTIDE SEQUENCE [LARGE SCALE GENOMIC DNA]</scope>
    <source>
        <strain evidence="3">cv. RG33-2</strain>
    </source>
</reference>
<organism evidence="2 3">
    <name type="scientific">Trema orientale</name>
    <name type="common">Charcoal tree</name>
    <name type="synonym">Celtis orientalis</name>
    <dbReference type="NCBI Taxonomy" id="63057"/>
    <lineage>
        <taxon>Eukaryota</taxon>
        <taxon>Viridiplantae</taxon>
        <taxon>Streptophyta</taxon>
        <taxon>Embryophyta</taxon>
        <taxon>Tracheophyta</taxon>
        <taxon>Spermatophyta</taxon>
        <taxon>Magnoliopsida</taxon>
        <taxon>eudicotyledons</taxon>
        <taxon>Gunneridae</taxon>
        <taxon>Pentapetalae</taxon>
        <taxon>rosids</taxon>
        <taxon>fabids</taxon>
        <taxon>Rosales</taxon>
        <taxon>Cannabaceae</taxon>
        <taxon>Trema</taxon>
    </lineage>
</organism>
<feature type="non-terminal residue" evidence="2">
    <location>
        <position position="1"/>
    </location>
</feature>
<evidence type="ECO:0000313" key="3">
    <source>
        <dbReference type="Proteomes" id="UP000237000"/>
    </source>
</evidence>
<gene>
    <name evidence="2" type="ORF">TorRG33x02_032410</name>
</gene>
<keyword evidence="3" id="KW-1185">Reference proteome</keyword>